<dbReference type="EMBL" id="AP018165">
    <property type="protein sequence ID" value="BAX95880.1"/>
    <property type="molecule type" value="Genomic_DNA"/>
</dbReference>
<keyword evidence="3" id="KW-1185">Reference proteome</keyword>
<protein>
    <submittedName>
        <fullName evidence="2">Uncharacterized protein</fullName>
    </submittedName>
</protein>
<evidence type="ECO:0000313" key="2">
    <source>
        <dbReference type="EMBL" id="BAX95880.1"/>
    </source>
</evidence>
<dbReference type="KEGG" id="mste:MSTE_00539"/>
<feature type="region of interest" description="Disordered" evidence="1">
    <location>
        <begin position="1"/>
        <end position="24"/>
    </location>
</feature>
<accession>A0A1Z4ESE9</accession>
<evidence type="ECO:0000256" key="1">
    <source>
        <dbReference type="SAM" id="MobiDB-lite"/>
    </source>
</evidence>
<reference evidence="2 3" key="2">
    <citation type="journal article" date="2017" name="Int. J. Syst. Evol. Microbiol.">
        <title>Mycobacterium stephanolepidis sp. nov., a rapidly growing species related to Mycobacterium chelonae, isolated from marine teleost fish, Stephanolepis cirrhifer.</title>
        <authorList>
            <person name="Fukano H."/>
            <person name="Wada S."/>
            <person name="Kurata O."/>
            <person name="Katayama K."/>
            <person name="Fujiwara N."/>
            <person name="Hoshino Y."/>
        </authorList>
    </citation>
    <scope>NUCLEOTIDE SEQUENCE [LARGE SCALE GENOMIC DNA]</scope>
    <source>
        <strain evidence="2 3">NJB0901</strain>
    </source>
</reference>
<evidence type="ECO:0000313" key="3">
    <source>
        <dbReference type="Proteomes" id="UP000217954"/>
    </source>
</evidence>
<dbReference type="Proteomes" id="UP000217954">
    <property type="component" value="Chromosome"/>
</dbReference>
<reference evidence="3" key="1">
    <citation type="journal article" date="2017" name="Genome Announc.">
        <title>Complete Genome Sequence of Mycobacterium stephanolepidis.</title>
        <authorList>
            <person name="Fukano H."/>
            <person name="Yoshida M."/>
            <person name="Katayama Y."/>
            <person name="Omatsu T."/>
            <person name="Mizutani T."/>
            <person name="Kurata O."/>
            <person name="Wada S."/>
            <person name="Hoshino Y."/>
        </authorList>
    </citation>
    <scope>NUCLEOTIDE SEQUENCE [LARGE SCALE GENOMIC DNA]</scope>
    <source>
        <strain evidence="3">NJB0901</strain>
    </source>
</reference>
<organism evidence="2 3">
    <name type="scientific">[Mycobacterium] stephanolepidis</name>
    <dbReference type="NCBI Taxonomy" id="1520670"/>
    <lineage>
        <taxon>Bacteria</taxon>
        <taxon>Bacillati</taxon>
        <taxon>Actinomycetota</taxon>
        <taxon>Actinomycetes</taxon>
        <taxon>Mycobacteriales</taxon>
        <taxon>Mycobacteriaceae</taxon>
        <taxon>Mycobacteroides</taxon>
    </lineage>
</organism>
<dbReference type="AlphaFoldDB" id="A0A1Z4ESE9"/>
<gene>
    <name evidence="2" type="ORF">MSTE_00539</name>
</gene>
<name>A0A1Z4ESE9_9MYCO</name>
<sequence length="209" mass="22754">MSTSPLMSERRVQKKDLDDAAPPGRYDSPIMSSLKSALAAASLVVTSLVFPGTATAEVKTTDVSTPVDEGRQLEVHATADCRRAERQCYYTASFNLRTPNGIEGFGGDLWAKQTTELRTSDRMNYLWVQWADNPNTVEHNGGSTWLLTTVYFGGGDVDHFRITGTTQPTDWATGQPKLDADYIVCSHVEASIGGRSVISPDACAQARFS</sequence>
<feature type="compositionally biased region" description="Basic and acidic residues" evidence="1">
    <location>
        <begin position="8"/>
        <end position="18"/>
    </location>
</feature>
<proteinExistence type="predicted"/>